<dbReference type="Gene3D" id="1.20.1070.10">
    <property type="entry name" value="Rhodopsin 7-helix transmembrane proteins"/>
    <property type="match status" value="1"/>
</dbReference>
<keyword evidence="5" id="KW-1015">Disulfide bond</keyword>
<feature type="compositionally biased region" description="Low complexity" evidence="6">
    <location>
        <begin position="640"/>
        <end position="674"/>
    </location>
</feature>
<keyword evidence="8" id="KW-0732">Signal</keyword>
<feature type="region of interest" description="Disordered" evidence="6">
    <location>
        <begin position="1207"/>
        <end position="1248"/>
    </location>
</feature>
<sequence length="1248" mass="139527">MVLPYRVPTVATLILLLLLQSSTDAKKSKRRVICPIGFLVAYSNIKGEPICYRIKGPEKISDKYVSCTGNLYTASLYNSLNLTKSELVLWTDYKSAYPGGPFVDYSFTKSTGSLLESTYEVDNPQEGLDEELCVVIDPVSNFTTTRCDEEYYRYCLVEPYVDEDFMSKEGCEDLKGSWRFWSPRATCLSPATAVGGGAVRATWFQSKEICDKRGGTVLYNGWRYSNNPLLHISGSFPIYPLGITYDPQRHSHIVNEDSATAPPAEWGLGENLGLASGNETSYGAVRNGLWDLVNGSYLFFDVICEKNVELKKVDLAVNADEQNKLILTVSENVDEDNIQCFTDSETFSPTPVKISFDNIRNKLFTFVLKPIADGYYWCVHVDSKRFLVSESNKALWVREEQSLRYHFAVKIYLEKDYRFDNLEKLKKIWEKKLKEYIFYSTNYYKINGGLEQTQDPKSFEDVLKDFKLSHPDLNPKEKDIIYGMKLKKVFLDAKTVLVHLQLNPRMTPVQPGTWDGINILYMKPVHFCTADKHEFVDLVKVKCQIHMCVGNFNDGVQVITTSDSECSQTTEAIMFLESEVSSATPTTVAPVRLAPKPQVPIFEMLQQDSDSSDEDPDTVTLIDNAVNGSSTQKPLSSHWPPFSTTQSPFTSTTTDTVTTVTGTEEPTTSAMTTTQAPEDQLQQVMEDLENLINNDSAPVLLEDISTAFDQVDGLLEENLDLEIPGQLLHLLDGIGSRLELGGSENATTIRNNIALLVSDAVPEMPVKGLRIAARDNDTFYEGAFEILRDEFDSSQLSADSNEAVVQLPNSVATSSRRISFVVFRNDRAFLTQGAADSIVNSRVLSVNVENVTLFETGESVDIHFSSLAGDPSRNQSRACAFWQFAEGGLGSWSQEGCTFIRATKPGMLDTCRCNHLTHFAEILVPKSVFSERNEKVLELLTIIGCFLSIFGLTMIGLTAALFRSWRRDFSNKIWLQLCIAILLVIVSFIAIIFAQFEYYDIPCMLVGVLLHYSVLASFCWMLVAAVLSYRRLVMVFTRDASHKLLRASAFSWGAPCAVVGILLSVAPHSYAGRFEEKTPSGAFCYPSGLGLWLAVYAPIAAMLLANWTLFILIVRSVFASRRIQRHGDTNEAMRCASVSCLLVFLFGLPWIFGMFAYNIVLAYLFTLTATFQGFVLFIFFVVGNKKTRDLWLNKLKIKQTRKVPVTSSTFTNRSTGPGWRAGGAPQTSVEAKVSKPRSLTSPDDSRFS</sequence>
<dbReference type="InterPro" id="IPR000203">
    <property type="entry name" value="GPS"/>
</dbReference>
<protein>
    <submittedName>
        <fullName evidence="11">Uncharacterized protein</fullName>
    </submittedName>
</protein>
<dbReference type="SUPFAM" id="SSF81321">
    <property type="entry name" value="Family A G protein-coupled receptor-like"/>
    <property type="match status" value="1"/>
</dbReference>
<feature type="transmembrane region" description="Helical" evidence="7">
    <location>
        <begin position="939"/>
        <end position="962"/>
    </location>
</feature>
<dbReference type="Pfam" id="PF01825">
    <property type="entry name" value="GPS"/>
    <property type="match status" value="1"/>
</dbReference>
<dbReference type="GO" id="GO:0016020">
    <property type="term" value="C:membrane"/>
    <property type="evidence" value="ECO:0007669"/>
    <property type="project" value="UniProtKB-SubCell"/>
</dbReference>
<reference evidence="11" key="1">
    <citation type="submission" date="2021-12" db="EMBL/GenBank/DDBJ databases">
        <authorList>
            <person name="King R."/>
        </authorList>
    </citation>
    <scope>NUCLEOTIDE SEQUENCE</scope>
</reference>
<dbReference type="InterPro" id="IPR046338">
    <property type="entry name" value="GAIN_dom_sf"/>
</dbReference>
<feature type="transmembrane region" description="Helical" evidence="7">
    <location>
        <begin position="974"/>
        <end position="996"/>
    </location>
</feature>
<feature type="transmembrane region" description="Helical" evidence="7">
    <location>
        <begin position="1135"/>
        <end position="1155"/>
    </location>
</feature>
<dbReference type="InterPro" id="IPR057244">
    <property type="entry name" value="GAIN_B"/>
</dbReference>
<evidence type="ECO:0000256" key="3">
    <source>
        <dbReference type="ARBA" id="ARBA00022989"/>
    </source>
</evidence>
<feature type="domain" description="G-protein coupled receptors family 2 profile 2" evidence="10">
    <location>
        <begin position="937"/>
        <end position="1184"/>
    </location>
</feature>
<dbReference type="PROSITE" id="PS50221">
    <property type="entry name" value="GAIN_B"/>
    <property type="match status" value="1"/>
</dbReference>
<keyword evidence="2 7" id="KW-0812">Transmembrane</keyword>
<feature type="transmembrane region" description="Helical" evidence="7">
    <location>
        <begin position="1008"/>
        <end position="1029"/>
    </location>
</feature>
<evidence type="ECO:0000256" key="6">
    <source>
        <dbReference type="SAM" id="MobiDB-lite"/>
    </source>
</evidence>
<gene>
    <name evidence="11" type="ORF">CINC_LOCUS10854</name>
</gene>
<evidence type="ECO:0000256" key="1">
    <source>
        <dbReference type="ARBA" id="ARBA00004141"/>
    </source>
</evidence>
<dbReference type="Gene3D" id="2.60.220.50">
    <property type="match status" value="1"/>
</dbReference>
<dbReference type="EMBL" id="LR824008">
    <property type="protein sequence ID" value="CAH0604445.1"/>
    <property type="molecule type" value="Genomic_DNA"/>
</dbReference>
<keyword evidence="12" id="KW-1185">Reference proteome</keyword>
<dbReference type="SMART" id="SM00303">
    <property type="entry name" value="GPS"/>
    <property type="match status" value="1"/>
</dbReference>
<feature type="transmembrane region" description="Helical" evidence="7">
    <location>
        <begin position="1049"/>
        <end position="1071"/>
    </location>
</feature>
<name>A0A9P0FVH1_CHRIL</name>
<dbReference type="PANTHER" id="PTHR45692">
    <property type="entry name" value="G_PROTEIN_RECEP_F2_4 DOMAIN-CONTAINING PROTEIN"/>
    <property type="match status" value="1"/>
</dbReference>
<feature type="region of interest" description="Disordered" evidence="6">
    <location>
        <begin position="627"/>
        <end position="675"/>
    </location>
</feature>
<evidence type="ECO:0000256" key="4">
    <source>
        <dbReference type="ARBA" id="ARBA00023136"/>
    </source>
</evidence>
<dbReference type="GO" id="GO:0004930">
    <property type="term" value="F:G protein-coupled receptor activity"/>
    <property type="evidence" value="ECO:0007669"/>
    <property type="project" value="InterPro"/>
</dbReference>
<evidence type="ECO:0000256" key="5">
    <source>
        <dbReference type="ARBA" id="ARBA00023157"/>
    </source>
</evidence>
<dbReference type="CDD" id="cd15040">
    <property type="entry name" value="7tmB2_Adhesion"/>
    <property type="match status" value="1"/>
</dbReference>
<feature type="chain" id="PRO_5040206424" evidence="8">
    <location>
        <begin position="26"/>
        <end position="1248"/>
    </location>
</feature>
<organism evidence="11 12">
    <name type="scientific">Chrysodeixis includens</name>
    <name type="common">Soybean looper</name>
    <name type="synonym">Pseudoplusia includens</name>
    <dbReference type="NCBI Taxonomy" id="689277"/>
    <lineage>
        <taxon>Eukaryota</taxon>
        <taxon>Metazoa</taxon>
        <taxon>Ecdysozoa</taxon>
        <taxon>Arthropoda</taxon>
        <taxon>Hexapoda</taxon>
        <taxon>Insecta</taxon>
        <taxon>Pterygota</taxon>
        <taxon>Neoptera</taxon>
        <taxon>Endopterygota</taxon>
        <taxon>Lepidoptera</taxon>
        <taxon>Glossata</taxon>
        <taxon>Ditrysia</taxon>
        <taxon>Noctuoidea</taxon>
        <taxon>Noctuidae</taxon>
        <taxon>Plusiinae</taxon>
        <taxon>Chrysodeixis</taxon>
    </lineage>
</organism>
<accession>A0A9P0FVH1</accession>
<dbReference type="Pfam" id="PF00002">
    <property type="entry name" value="7tm_2"/>
    <property type="match status" value="1"/>
</dbReference>
<dbReference type="AlphaFoldDB" id="A0A9P0FVH1"/>
<dbReference type="InterPro" id="IPR000832">
    <property type="entry name" value="GPCR_2_secretin-like"/>
</dbReference>
<dbReference type="Proteomes" id="UP001154114">
    <property type="component" value="Chromosome 5"/>
</dbReference>
<dbReference type="GO" id="GO:0007166">
    <property type="term" value="P:cell surface receptor signaling pathway"/>
    <property type="evidence" value="ECO:0007669"/>
    <property type="project" value="InterPro"/>
</dbReference>
<keyword evidence="3 7" id="KW-1133">Transmembrane helix</keyword>
<evidence type="ECO:0000259" key="10">
    <source>
        <dbReference type="PROSITE" id="PS50261"/>
    </source>
</evidence>
<comment type="subcellular location">
    <subcellularLocation>
        <location evidence="1">Membrane</location>
        <topology evidence="1">Multi-pass membrane protein</topology>
    </subcellularLocation>
</comment>
<keyword evidence="4 7" id="KW-0472">Membrane</keyword>
<evidence type="ECO:0000259" key="9">
    <source>
        <dbReference type="PROSITE" id="PS50221"/>
    </source>
</evidence>
<evidence type="ECO:0000256" key="8">
    <source>
        <dbReference type="SAM" id="SignalP"/>
    </source>
</evidence>
<dbReference type="PRINTS" id="PR00249">
    <property type="entry name" value="GPCRSECRETIN"/>
</dbReference>
<feature type="signal peptide" evidence="8">
    <location>
        <begin position="1"/>
        <end position="25"/>
    </location>
</feature>
<feature type="transmembrane region" description="Helical" evidence="7">
    <location>
        <begin position="1091"/>
        <end position="1114"/>
    </location>
</feature>
<evidence type="ECO:0000256" key="7">
    <source>
        <dbReference type="SAM" id="Phobius"/>
    </source>
</evidence>
<feature type="domain" description="GAIN-B" evidence="9">
    <location>
        <begin position="744"/>
        <end position="930"/>
    </location>
</feature>
<evidence type="ECO:0000256" key="2">
    <source>
        <dbReference type="ARBA" id="ARBA00022692"/>
    </source>
</evidence>
<feature type="transmembrane region" description="Helical" evidence="7">
    <location>
        <begin position="1161"/>
        <end position="1182"/>
    </location>
</feature>
<dbReference type="InterPro" id="IPR017981">
    <property type="entry name" value="GPCR_2-like_7TM"/>
</dbReference>
<evidence type="ECO:0000313" key="11">
    <source>
        <dbReference type="EMBL" id="CAH0604445.1"/>
    </source>
</evidence>
<evidence type="ECO:0000313" key="12">
    <source>
        <dbReference type="Proteomes" id="UP001154114"/>
    </source>
</evidence>
<proteinExistence type="predicted"/>
<dbReference type="PANTHER" id="PTHR45692:SF1">
    <property type="entry name" value="G-PROTEIN COUPLED RECEPTORS FAMILY 2 PROFILE 2 DOMAIN-CONTAINING PROTEIN"/>
    <property type="match status" value="1"/>
</dbReference>
<dbReference type="OrthoDB" id="10037534at2759"/>
<dbReference type="PROSITE" id="PS50261">
    <property type="entry name" value="G_PROTEIN_RECEP_F2_4"/>
    <property type="match status" value="1"/>
</dbReference>